<dbReference type="VEuPathDB" id="FungiDB:RhiirFUN_022440"/>
<keyword evidence="4" id="KW-0472">Membrane</keyword>
<dbReference type="STRING" id="747089.U9TU18"/>
<dbReference type="GO" id="GO:0016020">
    <property type="term" value="C:membrane"/>
    <property type="evidence" value="ECO:0007669"/>
    <property type="project" value="UniProtKB-SubCell"/>
</dbReference>
<evidence type="ECO:0000256" key="4">
    <source>
        <dbReference type="ARBA" id="ARBA00023136"/>
    </source>
</evidence>
<evidence type="ECO:0000256" key="1">
    <source>
        <dbReference type="ARBA" id="ARBA00004141"/>
    </source>
</evidence>
<comment type="subcellular location">
    <subcellularLocation>
        <location evidence="1">Membrane</location>
        <topology evidence="1">Multi-pass membrane protein</topology>
    </subcellularLocation>
</comment>
<proteinExistence type="predicted"/>
<feature type="domain" description="SLC26A/SulP transporter" evidence="5">
    <location>
        <begin position="153"/>
        <end position="203"/>
    </location>
</feature>
<dbReference type="EMBL" id="KI285845">
    <property type="protein sequence ID" value="ESA11575.1"/>
    <property type="molecule type" value="Genomic_DNA"/>
</dbReference>
<dbReference type="InterPro" id="IPR011547">
    <property type="entry name" value="SLC26A/SulP_dom"/>
</dbReference>
<dbReference type="InterPro" id="IPR001902">
    <property type="entry name" value="SLC26A/SulP_fam"/>
</dbReference>
<organism evidence="6">
    <name type="scientific">Rhizophagus irregularis (strain DAOM 181602 / DAOM 197198 / MUCL 43194)</name>
    <name type="common">Arbuscular mycorrhizal fungus</name>
    <name type="synonym">Glomus intraradices</name>
    <dbReference type="NCBI Taxonomy" id="747089"/>
    <lineage>
        <taxon>Eukaryota</taxon>
        <taxon>Fungi</taxon>
        <taxon>Fungi incertae sedis</taxon>
        <taxon>Mucoromycota</taxon>
        <taxon>Glomeromycotina</taxon>
        <taxon>Glomeromycetes</taxon>
        <taxon>Glomerales</taxon>
        <taxon>Glomeraceae</taxon>
        <taxon>Rhizophagus</taxon>
    </lineage>
</organism>
<reference evidence="6" key="1">
    <citation type="submission" date="2013-07" db="EMBL/GenBank/DDBJ databases">
        <title>The genome of an arbuscular mycorrhizal fungus provides insights into the evolution of the oldest plant symbiosis.</title>
        <authorList>
            <consortium name="DOE Joint Genome Institute"/>
            <person name="Tisserant E."/>
            <person name="Malbreil M."/>
            <person name="Kuo A."/>
            <person name="Kohler A."/>
            <person name="Symeonidi A."/>
            <person name="Balestrini R."/>
            <person name="Charron P."/>
            <person name="Duensing N."/>
            <person name="Frei-dit-Frey N."/>
            <person name="Gianinazzi-Pearson V."/>
            <person name="Gilbert B."/>
            <person name="Handa Y."/>
            <person name="Hijri M."/>
            <person name="Kaul R."/>
            <person name="Kawaguchi M."/>
            <person name="Krajinski F."/>
            <person name="Lammers P."/>
            <person name="Lapierre D."/>
            <person name="Masclaux F.G."/>
            <person name="Murat C."/>
            <person name="Morin E."/>
            <person name="Ndikumana S."/>
            <person name="Pagni M."/>
            <person name="Petitpierre D."/>
            <person name="Requena N."/>
            <person name="Rosikiewicz P."/>
            <person name="Riley R."/>
            <person name="Saito K."/>
            <person name="San Clemente H."/>
            <person name="Shapiro H."/>
            <person name="van Tuinen D."/>
            <person name="Becard G."/>
            <person name="Bonfante P."/>
            <person name="Paszkowski U."/>
            <person name="Shachar-Hill Y."/>
            <person name="Young J.P."/>
            <person name="Sanders I.R."/>
            <person name="Henrissat B."/>
            <person name="Rensing S.A."/>
            <person name="Grigoriev I.V."/>
            <person name="Corradi N."/>
            <person name="Roux C."/>
            <person name="Martin F."/>
        </authorList>
    </citation>
    <scope>NUCLEOTIDE SEQUENCE</scope>
    <source>
        <strain evidence="6">DAOM 197198</strain>
    </source>
</reference>
<dbReference type="PANTHER" id="PTHR11814">
    <property type="entry name" value="SULFATE TRANSPORTER"/>
    <property type="match status" value="1"/>
</dbReference>
<dbReference type="HOGENOM" id="CLU_951755_0_0_1"/>
<feature type="non-terminal residue" evidence="6">
    <location>
        <position position="1"/>
    </location>
</feature>
<protein>
    <recommendedName>
        <fullName evidence="5">SLC26A/SulP transporter domain-containing protein</fullName>
    </recommendedName>
</protein>
<feature type="domain" description="SLC26A/SulP transporter" evidence="5">
    <location>
        <begin position="25"/>
        <end position="77"/>
    </location>
</feature>
<gene>
    <name evidence="6" type="ORF">GLOINDRAFT_347721</name>
</gene>
<evidence type="ECO:0000313" key="6">
    <source>
        <dbReference type="EMBL" id="ESA11575.1"/>
    </source>
</evidence>
<evidence type="ECO:0000256" key="3">
    <source>
        <dbReference type="ARBA" id="ARBA00022989"/>
    </source>
</evidence>
<name>U9TU18_RHIID</name>
<dbReference type="GO" id="GO:0055085">
    <property type="term" value="P:transmembrane transport"/>
    <property type="evidence" value="ECO:0007669"/>
    <property type="project" value="InterPro"/>
</dbReference>
<keyword evidence="2" id="KW-0812">Transmembrane</keyword>
<keyword evidence="3" id="KW-1133">Transmembrane helix</keyword>
<accession>U9TU18</accession>
<evidence type="ECO:0000259" key="5">
    <source>
        <dbReference type="Pfam" id="PF00916"/>
    </source>
</evidence>
<sequence>PQTNNRHNDSRINFKTRLRYYVPNIFCGYLTFILGIIRLGFLDSVLSRALLRGFISAVAIVIMIEQLLVMFKLSETAAKDGIGGVDILGSSFQIPFPVNYFHLRDCFEAAVLISVIGFVETIVVTKTYATKHNYAASTKLPISWFQDSIIRAINASLVLLYLLFLLGAFYYLPKPVLAAIVTVAAISLLEEFPHDLYFMHKIKAWKDFALLFSTFFSTIFISIEYGTLISIALSRQEEFGDMSVHPSEEARAPPIENVIFDIETMEDIDARYCCAILLEIIVVYHQRGVNIFL</sequence>
<dbReference type="AlphaFoldDB" id="U9TU18"/>
<dbReference type="Pfam" id="PF00916">
    <property type="entry name" value="Sulfate_transp"/>
    <property type="match status" value="2"/>
</dbReference>
<dbReference type="eggNOG" id="KOG0236">
    <property type="taxonomic scope" value="Eukaryota"/>
</dbReference>
<evidence type="ECO:0000256" key="2">
    <source>
        <dbReference type="ARBA" id="ARBA00022692"/>
    </source>
</evidence>